<evidence type="ECO:0000313" key="5">
    <source>
        <dbReference type="EMBL" id="GGF77522.1"/>
    </source>
</evidence>
<dbReference type="Pfam" id="PF00392">
    <property type="entry name" value="GntR"/>
    <property type="match status" value="1"/>
</dbReference>
<evidence type="ECO:0000256" key="3">
    <source>
        <dbReference type="ARBA" id="ARBA00023163"/>
    </source>
</evidence>
<evidence type="ECO:0000313" key="6">
    <source>
        <dbReference type="Proteomes" id="UP000640509"/>
    </source>
</evidence>
<gene>
    <name evidence="5" type="ORF">GCM10011402_32640</name>
</gene>
<dbReference type="RefSeq" id="WP_188716487.1">
    <property type="nucleotide sequence ID" value="NZ_BMIV01000016.1"/>
</dbReference>
<dbReference type="InterPro" id="IPR036388">
    <property type="entry name" value="WH-like_DNA-bd_sf"/>
</dbReference>
<dbReference type="SUPFAM" id="SSF46785">
    <property type="entry name" value="Winged helix' DNA-binding domain"/>
    <property type="match status" value="1"/>
</dbReference>
<dbReference type="CDD" id="cd07377">
    <property type="entry name" value="WHTH_GntR"/>
    <property type="match status" value="1"/>
</dbReference>
<dbReference type="Pfam" id="PF07729">
    <property type="entry name" value="FCD"/>
    <property type="match status" value="1"/>
</dbReference>
<dbReference type="InterPro" id="IPR008920">
    <property type="entry name" value="TF_FadR/GntR_C"/>
</dbReference>
<dbReference type="PRINTS" id="PR00035">
    <property type="entry name" value="HTHGNTR"/>
</dbReference>
<dbReference type="SUPFAM" id="SSF48008">
    <property type="entry name" value="GntR ligand-binding domain-like"/>
    <property type="match status" value="1"/>
</dbReference>
<keyword evidence="1" id="KW-0805">Transcription regulation</keyword>
<comment type="caution">
    <text evidence="5">The sequence shown here is derived from an EMBL/GenBank/DDBJ whole genome shotgun (WGS) entry which is preliminary data.</text>
</comment>
<evidence type="ECO:0000256" key="2">
    <source>
        <dbReference type="ARBA" id="ARBA00023125"/>
    </source>
</evidence>
<accession>A0ABQ1VN14</accession>
<evidence type="ECO:0000259" key="4">
    <source>
        <dbReference type="PROSITE" id="PS50949"/>
    </source>
</evidence>
<feature type="domain" description="HTH gntR-type" evidence="4">
    <location>
        <begin position="13"/>
        <end position="80"/>
    </location>
</feature>
<dbReference type="InterPro" id="IPR000524">
    <property type="entry name" value="Tscrpt_reg_HTH_GntR"/>
</dbReference>
<organism evidence="5 6">
    <name type="scientific">Paracoccus acridae</name>
    <dbReference type="NCBI Taxonomy" id="1795310"/>
    <lineage>
        <taxon>Bacteria</taxon>
        <taxon>Pseudomonadati</taxon>
        <taxon>Pseudomonadota</taxon>
        <taxon>Alphaproteobacteria</taxon>
        <taxon>Rhodobacterales</taxon>
        <taxon>Paracoccaceae</taxon>
        <taxon>Paracoccus</taxon>
    </lineage>
</organism>
<reference evidence="6" key="1">
    <citation type="journal article" date="2019" name="Int. J. Syst. Evol. Microbiol.">
        <title>The Global Catalogue of Microorganisms (GCM) 10K type strain sequencing project: providing services to taxonomists for standard genome sequencing and annotation.</title>
        <authorList>
            <consortium name="The Broad Institute Genomics Platform"/>
            <consortium name="The Broad Institute Genome Sequencing Center for Infectious Disease"/>
            <person name="Wu L."/>
            <person name="Ma J."/>
        </authorList>
    </citation>
    <scope>NUCLEOTIDE SEQUENCE [LARGE SCALE GENOMIC DNA]</scope>
    <source>
        <strain evidence="6">CGMCC 1.15419</strain>
    </source>
</reference>
<evidence type="ECO:0000256" key="1">
    <source>
        <dbReference type="ARBA" id="ARBA00023015"/>
    </source>
</evidence>
<name>A0ABQ1VN14_9RHOB</name>
<protein>
    <submittedName>
        <fullName evidence="5">Transcriptional regulator</fullName>
    </submittedName>
</protein>
<dbReference type="InterPro" id="IPR011711">
    <property type="entry name" value="GntR_C"/>
</dbReference>
<dbReference type="Gene3D" id="1.20.120.530">
    <property type="entry name" value="GntR ligand-binding domain-like"/>
    <property type="match status" value="1"/>
</dbReference>
<proteinExistence type="predicted"/>
<keyword evidence="6" id="KW-1185">Reference proteome</keyword>
<dbReference type="SMART" id="SM00895">
    <property type="entry name" value="FCD"/>
    <property type="match status" value="1"/>
</dbReference>
<dbReference type="InterPro" id="IPR036390">
    <property type="entry name" value="WH_DNA-bd_sf"/>
</dbReference>
<dbReference type="EMBL" id="BMIV01000016">
    <property type="protein sequence ID" value="GGF77522.1"/>
    <property type="molecule type" value="Genomic_DNA"/>
</dbReference>
<dbReference type="PANTHER" id="PTHR43537">
    <property type="entry name" value="TRANSCRIPTIONAL REGULATOR, GNTR FAMILY"/>
    <property type="match status" value="1"/>
</dbReference>
<dbReference type="Proteomes" id="UP000640509">
    <property type="component" value="Unassembled WGS sequence"/>
</dbReference>
<keyword evidence="3" id="KW-0804">Transcription</keyword>
<sequence>MHIDNGLKRFAATTMHDEIVQRLRDWVNETSLPAGAKVPERELCEEFGISRTPMREALKVLAADGLIELLPNRGARIKVLTRAEVADLMDLMAGLEALAGRLACERITDEEFQQIEQLHQEMYANFLRGDRPRYFQCNQAIHEALFSAAGNAALDAMARSLQMRLRRARYTASSDAQGERWREAVREHELILDALRKRDGAAIATVLFAHLRSTRDAILRQIAE</sequence>
<keyword evidence="2" id="KW-0238">DNA-binding</keyword>
<dbReference type="Gene3D" id="1.10.10.10">
    <property type="entry name" value="Winged helix-like DNA-binding domain superfamily/Winged helix DNA-binding domain"/>
    <property type="match status" value="1"/>
</dbReference>
<dbReference type="PANTHER" id="PTHR43537:SF50">
    <property type="entry name" value="TRANSCRIPTIONAL REGULATORY PROTEIN"/>
    <property type="match status" value="1"/>
</dbReference>
<dbReference type="PROSITE" id="PS50949">
    <property type="entry name" value="HTH_GNTR"/>
    <property type="match status" value="1"/>
</dbReference>
<dbReference type="SMART" id="SM00345">
    <property type="entry name" value="HTH_GNTR"/>
    <property type="match status" value="1"/>
</dbReference>